<evidence type="ECO:0000256" key="1">
    <source>
        <dbReference type="ARBA" id="ARBA00022475"/>
    </source>
</evidence>
<dbReference type="Proteomes" id="UP000485569">
    <property type="component" value="Unassembled WGS sequence"/>
</dbReference>
<dbReference type="Gene3D" id="3.30.1490.110">
    <property type="match status" value="1"/>
</dbReference>
<dbReference type="AlphaFoldDB" id="A0A1V5T1E8"/>
<comment type="similarity">
    <text evidence="5 6">Belongs to the FtsA/MreB family.</text>
</comment>
<dbReference type="SMART" id="SM00842">
    <property type="entry name" value="FtsA"/>
    <property type="match status" value="1"/>
</dbReference>
<accession>A0A1V5T1E8</accession>
<dbReference type="NCBIfam" id="TIGR01174">
    <property type="entry name" value="ftsA"/>
    <property type="match status" value="1"/>
</dbReference>
<keyword evidence="1 5" id="KW-1003">Cell membrane</keyword>
<feature type="domain" description="SHS2" evidence="7">
    <location>
        <begin position="14"/>
        <end position="201"/>
    </location>
</feature>
<dbReference type="PIRSF" id="PIRSF003101">
    <property type="entry name" value="FtsA"/>
    <property type="match status" value="1"/>
</dbReference>
<name>A0A1V5T1E8_9BACT</name>
<dbReference type="CDD" id="cd24048">
    <property type="entry name" value="ASKHA_NBD_FtsA"/>
    <property type="match status" value="1"/>
</dbReference>
<dbReference type="GO" id="GO:0009898">
    <property type="term" value="C:cytoplasmic side of plasma membrane"/>
    <property type="evidence" value="ECO:0007669"/>
    <property type="project" value="UniProtKB-UniRule"/>
</dbReference>
<sequence length="421" mass="45983">MKLFKYIETSNPTIAAVDVGTSKVCTLIGKIRSNGIEILGIGLSSSSGIKKGKVVDVEKASHSIKESLLNSLSVAKEEPNFLYTGIAGDYVTSRNAENEILLGKVSREVYEKDIEKVIEGTRAQIASDGQAVIHVIPQEFSLDDQRGIAHPRKLVGTRLKVNAHVVTAEENHLHNLVECFQSVGYEVYRTVFQPYASALAVLTSGEQEAGTVLIDIGGGTTDIAVFYNDSIYYSNILPVGGELITSDLAIGLRTSRDEAERLKLQYGSVYSKYVPDDEMIEVKDISMKSLRSVKRKFACEIIEARVKEMILMIRREIRASGMSTVLRGGIVLTGGSSLLGGLNEFASSLLNMPVRIGFPESKNYLGQVQVISSPIFSTSCGLLQLALTEGQERKTDHRFSEGSSGKIHGMVNKLKDFFMMG</sequence>
<dbReference type="EMBL" id="MWBQ01000035">
    <property type="protein sequence ID" value="OQA60586.1"/>
    <property type="molecule type" value="Genomic_DNA"/>
</dbReference>
<dbReference type="SUPFAM" id="SSF53067">
    <property type="entry name" value="Actin-like ATPase domain"/>
    <property type="match status" value="2"/>
</dbReference>
<dbReference type="PANTHER" id="PTHR32432:SF4">
    <property type="entry name" value="CELL DIVISION PROTEIN FTSA"/>
    <property type="match status" value="1"/>
</dbReference>
<protein>
    <recommendedName>
        <fullName evidence="5 6">Cell division protein FtsA</fullName>
    </recommendedName>
</protein>
<keyword evidence="2 5" id="KW-0132">Cell division</keyword>
<dbReference type="Pfam" id="PF02491">
    <property type="entry name" value="SHS2_FTSA"/>
    <property type="match status" value="1"/>
</dbReference>
<comment type="caution">
    <text evidence="8">The sequence shown here is derived from an EMBL/GenBank/DDBJ whole genome shotgun (WGS) entry which is preliminary data.</text>
</comment>
<dbReference type="Gene3D" id="3.30.420.40">
    <property type="match status" value="1"/>
</dbReference>
<gene>
    <name evidence="5 8" type="primary">ftsA</name>
    <name evidence="8" type="ORF">BWY41_00562</name>
</gene>
<evidence type="ECO:0000256" key="5">
    <source>
        <dbReference type="HAMAP-Rule" id="MF_02033"/>
    </source>
</evidence>
<evidence type="ECO:0000313" key="8">
    <source>
        <dbReference type="EMBL" id="OQA60586.1"/>
    </source>
</evidence>
<dbReference type="GO" id="GO:0032153">
    <property type="term" value="C:cell division site"/>
    <property type="evidence" value="ECO:0007669"/>
    <property type="project" value="UniProtKB-UniRule"/>
</dbReference>
<evidence type="ECO:0000256" key="2">
    <source>
        <dbReference type="ARBA" id="ARBA00022618"/>
    </source>
</evidence>
<dbReference type="HAMAP" id="MF_02033">
    <property type="entry name" value="FtsA"/>
    <property type="match status" value="1"/>
</dbReference>
<dbReference type="PANTHER" id="PTHR32432">
    <property type="entry name" value="CELL DIVISION PROTEIN FTSA-RELATED"/>
    <property type="match status" value="1"/>
</dbReference>
<dbReference type="InterPro" id="IPR003494">
    <property type="entry name" value="SHS2_FtsA"/>
</dbReference>
<keyword evidence="4 5" id="KW-0131">Cell cycle</keyword>
<dbReference type="InterPro" id="IPR020823">
    <property type="entry name" value="Cell_div_FtsA"/>
</dbReference>
<dbReference type="InterPro" id="IPR050696">
    <property type="entry name" value="FtsA/MreB"/>
</dbReference>
<dbReference type="InterPro" id="IPR043129">
    <property type="entry name" value="ATPase_NBD"/>
</dbReference>
<evidence type="ECO:0000259" key="7">
    <source>
        <dbReference type="SMART" id="SM00842"/>
    </source>
</evidence>
<evidence type="ECO:0000256" key="6">
    <source>
        <dbReference type="PIRNR" id="PIRNR003101"/>
    </source>
</evidence>
<reference evidence="8" key="1">
    <citation type="submission" date="2017-02" db="EMBL/GenBank/DDBJ databases">
        <title>Delving into the versatile metabolic prowess of the omnipresent phylum Bacteroidetes.</title>
        <authorList>
            <person name="Nobu M.K."/>
            <person name="Mei R."/>
            <person name="Narihiro T."/>
            <person name="Kuroda K."/>
            <person name="Liu W.-T."/>
        </authorList>
    </citation>
    <scope>NUCLEOTIDE SEQUENCE</scope>
    <source>
        <strain evidence="8">ADurb.Bin276</strain>
    </source>
</reference>
<dbReference type="GO" id="GO:0043093">
    <property type="term" value="P:FtsZ-dependent cytokinesis"/>
    <property type="evidence" value="ECO:0007669"/>
    <property type="project" value="UniProtKB-UniRule"/>
</dbReference>
<proteinExistence type="inferred from homology"/>
<dbReference type="Pfam" id="PF14450">
    <property type="entry name" value="FtsA"/>
    <property type="match status" value="1"/>
</dbReference>
<evidence type="ECO:0000256" key="4">
    <source>
        <dbReference type="ARBA" id="ARBA00023306"/>
    </source>
</evidence>
<keyword evidence="3 5" id="KW-0472">Membrane</keyword>
<comment type="subcellular location">
    <subcellularLocation>
        <location evidence="5">Cell membrane</location>
        <topology evidence="5">Peripheral membrane protein</topology>
        <orientation evidence="5">Cytoplasmic side</orientation>
    </subcellularLocation>
    <text evidence="5">Localizes to the Z ring in an FtsZ-dependent manner. Targeted to the membrane through a conserved C-terminal amphipathic helix.</text>
</comment>
<comment type="function">
    <text evidence="5 6">Cell division protein that is involved in the assembly of the Z ring. May serve as a membrane anchor for the Z ring.</text>
</comment>
<evidence type="ECO:0000256" key="3">
    <source>
        <dbReference type="ARBA" id="ARBA00023136"/>
    </source>
</evidence>
<organism evidence="8">
    <name type="scientific">Candidatus Atribacter allofermentans</name>
    <dbReference type="NCBI Taxonomy" id="1852833"/>
    <lineage>
        <taxon>Bacteria</taxon>
        <taxon>Pseudomonadati</taxon>
        <taxon>Atribacterota</taxon>
        <taxon>Atribacteria</taxon>
        <taxon>Atribacterales</taxon>
        <taxon>Atribacteraceae</taxon>
        <taxon>Atribacter</taxon>
    </lineage>
</organism>
<comment type="subunit">
    <text evidence="5">Self-interacts. Interacts with FtsZ.</text>
</comment>